<dbReference type="Pfam" id="PF14385">
    <property type="entry name" value="DUF4416"/>
    <property type="match status" value="1"/>
</dbReference>
<sequence>MKSLLLFALMWKDKEYLKKVENYLQNFYGKFIKESEAFEPPFSKYYYDEMGKPLFKKFVATEFLTNHLALANIKKHCMFIEDKFRLNKKRTVNIDPILLDMEKVLVATTKYRGNRIQIDKDLYMEIELWYYNKEFKPFLWTYKDYELKADFFKEVKKILKKLK</sequence>
<reference evidence="1 2" key="1">
    <citation type="submission" date="2018-10" db="EMBL/GenBank/DDBJ databases">
        <title>Genomic Encyclopedia of Archaeal and Bacterial Type Strains, Phase II (KMG-II): from individual species to whole genera.</title>
        <authorList>
            <person name="Goeker M."/>
        </authorList>
    </citation>
    <scope>NUCLEOTIDE SEQUENCE [LARGE SCALE GENOMIC DNA]</scope>
    <source>
        <strain evidence="1 2">VM1</strain>
    </source>
</reference>
<protein>
    <submittedName>
        <fullName evidence="1">Uncharacterized protein DUF4416</fullName>
    </submittedName>
</protein>
<dbReference type="Proteomes" id="UP000280842">
    <property type="component" value="Unassembled WGS sequence"/>
</dbReference>
<proteinExistence type="predicted"/>
<organism evidence="1 2">
    <name type="scientific">Hydrogenothermus marinus</name>
    <dbReference type="NCBI Taxonomy" id="133270"/>
    <lineage>
        <taxon>Bacteria</taxon>
        <taxon>Pseudomonadati</taxon>
        <taxon>Aquificota</taxon>
        <taxon>Aquificia</taxon>
        <taxon>Aquificales</taxon>
        <taxon>Hydrogenothermaceae</taxon>
        <taxon>Hydrogenothermus</taxon>
    </lineage>
</organism>
<name>A0A3M0BT76_9AQUI</name>
<dbReference type="OrthoDB" id="9788989at2"/>
<evidence type="ECO:0000313" key="2">
    <source>
        <dbReference type="Proteomes" id="UP000280842"/>
    </source>
</evidence>
<keyword evidence="2" id="KW-1185">Reference proteome</keyword>
<evidence type="ECO:0000313" key="1">
    <source>
        <dbReference type="EMBL" id="RMA97725.1"/>
    </source>
</evidence>
<accession>A0A3M0BT76</accession>
<dbReference type="RefSeq" id="WP_121922494.1">
    <property type="nucleotide sequence ID" value="NZ_REFO01000010.1"/>
</dbReference>
<dbReference type="InterPro" id="IPR025529">
    <property type="entry name" value="DUF4416"/>
</dbReference>
<gene>
    <name evidence="1" type="ORF">CLV39_0349</name>
</gene>
<dbReference type="AlphaFoldDB" id="A0A3M0BT76"/>
<comment type="caution">
    <text evidence="1">The sequence shown here is derived from an EMBL/GenBank/DDBJ whole genome shotgun (WGS) entry which is preliminary data.</text>
</comment>
<dbReference type="EMBL" id="REFO01000010">
    <property type="protein sequence ID" value="RMA97725.1"/>
    <property type="molecule type" value="Genomic_DNA"/>
</dbReference>